<evidence type="ECO:0000313" key="1">
    <source>
        <dbReference type="EMBL" id="KAI4863965.1"/>
    </source>
</evidence>
<reference evidence="1 2" key="1">
    <citation type="journal article" date="2022" name="New Phytol.">
        <title>Ecological generalism drives hyperdiversity of secondary metabolite gene clusters in xylarialean endophytes.</title>
        <authorList>
            <person name="Franco M.E.E."/>
            <person name="Wisecaver J.H."/>
            <person name="Arnold A.E."/>
            <person name="Ju Y.M."/>
            <person name="Slot J.C."/>
            <person name="Ahrendt S."/>
            <person name="Moore L.P."/>
            <person name="Eastman K.E."/>
            <person name="Scott K."/>
            <person name="Konkel Z."/>
            <person name="Mondo S.J."/>
            <person name="Kuo A."/>
            <person name="Hayes R.D."/>
            <person name="Haridas S."/>
            <person name="Andreopoulos B."/>
            <person name="Riley R."/>
            <person name="LaButti K."/>
            <person name="Pangilinan J."/>
            <person name="Lipzen A."/>
            <person name="Amirebrahimi M."/>
            <person name="Yan J."/>
            <person name="Adam C."/>
            <person name="Keymanesh K."/>
            <person name="Ng V."/>
            <person name="Louie K."/>
            <person name="Northen T."/>
            <person name="Drula E."/>
            <person name="Henrissat B."/>
            <person name="Hsieh H.M."/>
            <person name="Youens-Clark K."/>
            <person name="Lutzoni F."/>
            <person name="Miadlikowska J."/>
            <person name="Eastwood D.C."/>
            <person name="Hamelin R.C."/>
            <person name="Grigoriev I.V."/>
            <person name="U'Ren J.M."/>
        </authorList>
    </citation>
    <scope>NUCLEOTIDE SEQUENCE [LARGE SCALE GENOMIC DNA]</scope>
    <source>
        <strain evidence="1 2">CBS 119005</strain>
    </source>
</reference>
<dbReference type="Proteomes" id="UP001497700">
    <property type="component" value="Unassembled WGS sequence"/>
</dbReference>
<sequence>MPQSVDLSVKSSTPPARQNPGAEVRVKPEGDRPGIPVHLTIACEECRRRKVRCDRQQPSCGLCLSSGVQCQVTTPRPPRGPKRGYLKALQARIATLEGTLLQQQQQQHQHQNGNTSTITIAPEDTTIEGLTFNSDHHPLTWDFPITADDEPSLHELCQGTAPGTASGTSSLDGGSVHASTSPIQGFQTPSDGVGFADAMLDRKMSEMSDGLDGINISNLMQADLDQLYFDRVHSFAPVLHQRRYFSWARNMAKTEAQSCLRYAMWTLAASVSAHYQNIGDSLYRYTRRALEGLDSKCMGLTMTEMEQVQAWLLLAIHEFMCVDFSRGWVSAGRAFRLIQLNWLQYSDGADVSLAQTDWVDTEQKRRTFWLAYCLDRFISVRNNSPLTFSEQNTIRLPAPEIEFQNEQPTLTGFLSEAITARDAIVTSTFTECIVVATIIGRALTHRQQSMVDNIYLNESQDFWERHEWINGILIQRMDVFSLNYPTAAQEADPMLLFISMMWRTSVLYMYQLMKSVIHPAEDKRSVLAECTRQSTIAAKEIVSLTNKLSQLNSFKVHPLTPIPLSLCAEFFVSYHELGDTYSKQLQDITEAMHGLMSFSNLGPGLGAYSR</sequence>
<comment type="caution">
    <text evidence="1">The sequence shown here is derived from an EMBL/GenBank/DDBJ whole genome shotgun (WGS) entry which is preliminary data.</text>
</comment>
<keyword evidence="2" id="KW-1185">Reference proteome</keyword>
<gene>
    <name evidence="1" type="ORF">F4820DRAFT_470984</name>
</gene>
<dbReference type="EMBL" id="MU393494">
    <property type="protein sequence ID" value="KAI4863965.1"/>
    <property type="molecule type" value="Genomic_DNA"/>
</dbReference>
<organism evidence="1 2">
    <name type="scientific">Hypoxylon rubiginosum</name>
    <dbReference type="NCBI Taxonomy" id="110542"/>
    <lineage>
        <taxon>Eukaryota</taxon>
        <taxon>Fungi</taxon>
        <taxon>Dikarya</taxon>
        <taxon>Ascomycota</taxon>
        <taxon>Pezizomycotina</taxon>
        <taxon>Sordariomycetes</taxon>
        <taxon>Xylariomycetidae</taxon>
        <taxon>Xylariales</taxon>
        <taxon>Hypoxylaceae</taxon>
        <taxon>Hypoxylon</taxon>
    </lineage>
</organism>
<evidence type="ECO:0000313" key="2">
    <source>
        <dbReference type="Proteomes" id="UP001497700"/>
    </source>
</evidence>
<accession>A0ACB9YWZ5</accession>
<proteinExistence type="predicted"/>
<name>A0ACB9YWZ5_9PEZI</name>
<protein>
    <submittedName>
        <fullName evidence="1">Fungal-specific transcription factor domain-containing protein</fullName>
    </submittedName>
</protein>